<feature type="transmembrane region" description="Helical" evidence="1">
    <location>
        <begin position="237"/>
        <end position="256"/>
    </location>
</feature>
<evidence type="ECO:0000313" key="2">
    <source>
        <dbReference type="EMBL" id="MFD1062550.1"/>
    </source>
</evidence>
<feature type="transmembrane region" description="Helical" evidence="1">
    <location>
        <begin position="158"/>
        <end position="179"/>
    </location>
</feature>
<dbReference type="EMBL" id="JBHTJL010000009">
    <property type="protein sequence ID" value="MFD1062550.1"/>
    <property type="molecule type" value="Genomic_DNA"/>
</dbReference>
<accession>A0ABW3N7G8</accession>
<keyword evidence="1" id="KW-0472">Membrane</keyword>
<sequence>MITSIFSKSKPINYIIVSILIVVAFVFKVYSDYYTPDFSYITNGIALVLVLFSVFMTDFIISKNELTKRNSYGIFLFGLSVLAFPEIFNNINFLIANLLILFALRRLFSLHTKRSVNKKFFDAVFWIALASLFHTWSILYLIVVVIALGHYWQNEGKYIAISILAIVTVFVLLVLYNIIFKDQFLPTSNFDFGFSFDFSNYNSPSKIVRFTIVIAIFIWSLVYYIKVSGEKNKKLQPIIGLLILSAFIALVIALFATNKTGNEAIFFIMPFSIIVANYIETIKEIWFREAFVGLLIALPILNLVL</sequence>
<evidence type="ECO:0000256" key="1">
    <source>
        <dbReference type="SAM" id="Phobius"/>
    </source>
</evidence>
<comment type="caution">
    <text evidence="2">The sequence shown here is derived from an EMBL/GenBank/DDBJ whole genome shotgun (WGS) entry which is preliminary data.</text>
</comment>
<keyword evidence="1" id="KW-1133">Transmembrane helix</keyword>
<dbReference type="Proteomes" id="UP001597013">
    <property type="component" value="Unassembled WGS sequence"/>
</dbReference>
<name>A0ABW3N7G8_9FLAO</name>
<gene>
    <name evidence="2" type="ORF">ACFQ1Q_04770</name>
</gene>
<feature type="transmembrane region" description="Helical" evidence="1">
    <location>
        <begin position="12"/>
        <end position="30"/>
    </location>
</feature>
<feature type="transmembrane region" description="Helical" evidence="1">
    <location>
        <begin position="73"/>
        <end position="103"/>
    </location>
</feature>
<proteinExistence type="predicted"/>
<dbReference type="InterPro" id="IPR045625">
    <property type="entry name" value="DUF6427"/>
</dbReference>
<feature type="transmembrane region" description="Helical" evidence="1">
    <location>
        <begin position="42"/>
        <end position="61"/>
    </location>
</feature>
<dbReference type="RefSeq" id="WP_386128512.1">
    <property type="nucleotide sequence ID" value="NZ_JBHTJL010000009.1"/>
</dbReference>
<feature type="transmembrane region" description="Helical" evidence="1">
    <location>
        <begin position="207"/>
        <end position="225"/>
    </location>
</feature>
<feature type="transmembrane region" description="Helical" evidence="1">
    <location>
        <begin position="123"/>
        <end position="146"/>
    </location>
</feature>
<reference evidence="3" key="1">
    <citation type="journal article" date="2019" name="Int. J. Syst. Evol. Microbiol.">
        <title>The Global Catalogue of Microorganisms (GCM) 10K type strain sequencing project: providing services to taxonomists for standard genome sequencing and annotation.</title>
        <authorList>
            <consortium name="The Broad Institute Genomics Platform"/>
            <consortium name="The Broad Institute Genome Sequencing Center for Infectious Disease"/>
            <person name="Wu L."/>
            <person name="Ma J."/>
        </authorList>
    </citation>
    <scope>NUCLEOTIDE SEQUENCE [LARGE SCALE GENOMIC DNA]</scope>
    <source>
        <strain evidence="3">CCUG 62215</strain>
    </source>
</reference>
<feature type="transmembrane region" description="Helical" evidence="1">
    <location>
        <begin position="262"/>
        <end position="279"/>
    </location>
</feature>
<protein>
    <submittedName>
        <fullName evidence="2">DUF6427 family protein</fullName>
    </submittedName>
</protein>
<keyword evidence="1" id="KW-0812">Transmembrane</keyword>
<evidence type="ECO:0000313" key="3">
    <source>
        <dbReference type="Proteomes" id="UP001597013"/>
    </source>
</evidence>
<organism evidence="2 3">
    <name type="scientific">Winogradskyella litorisediminis</name>
    <dbReference type="NCBI Taxonomy" id="1156618"/>
    <lineage>
        <taxon>Bacteria</taxon>
        <taxon>Pseudomonadati</taxon>
        <taxon>Bacteroidota</taxon>
        <taxon>Flavobacteriia</taxon>
        <taxon>Flavobacteriales</taxon>
        <taxon>Flavobacteriaceae</taxon>
        <taxon>Winogradskyella</taxon>
    </lineage>
</organism>
<dbReference type="Pfam" id="PF19992">
    <property type="entry name" value="DUF6427"/>
    <property type="match status" value="1"/>
</dbReference>
<keyword evidence="3" id="KW-1185">Reference proteome</keyword>
<feature type="transmembrane region" description="Helical" evidence="1">
    <location>
        <begin position="286"/>
        <end position="304"/>
    </location>
</feature>